<sequence length="86" mass="9790">MKTIVFVALLGLAILAAVCTASEDAHKELLKEVVRAMVADERDAVQAEERECRWYLGGCKQDSECCKHLQCHSYWEWCIWDGTISK</sequence>
<comment type="subcellular location">
    <subcellularLocation>
        <location evidence="1">Secreted</location>
    </subcellularLocation>
</comment>
<reference evidence="5" key="2">
    <citation type="submission" date="2019-05" db="EMBL/GenBank/DDBJ databases">
        <title>Unravelling the molecular evolution of spider venoms.</title>
        <authorList>
            <person name="Pineda S."/>
        </authorList>
    </citation>
    <scope>NUCLEOTIDE SEQUENCE</scope>
</reference>
<keyword evidence="2" id="KW-0964">Secreted</keyword>
<keyword evidence="3" id="KW-1015">Disulfide bond</keyword>
<feature type="chain" id="PRO_5020503665" evidence="4">
    <location>
        <begin position="22"/>
        <end position="86"/>
    </location>
</feature>
<evidence type="ECO:0000256" key="2">
    <source>
        <dbReference type="ARBA" id="ARBA00022525"/>
    </source>
</evidence>
<proteinExistence type="predicted"/>
<dbReference type="Pfam" id="PF07740">
    <property type="entry name" value="Toxin_12"/>
    <property type="match status" value="1"/>
</dbReference>
<evidence type="ECO:0000256" key="3">
    <source>
        <dbReference type="ARBA" id="ARBA00023157"/>
    </source>
</evidence>
<reference evidence="5" key="1">
    <citation type="submission" date="2017-05" db="EMBL/GenBank/DDBJ databases">
        <authorList>
            <person name="QRISCLOUD D."/>
        </authorList>
    </citation>
    <scope>NUCLEOTIDE SEQUENCE</scope>
</reference>
<organism evidence="5">
    <name type="scientific">Liphistius thaleban</name>
    <dbReference type="NCBI Taxonomy" id="1905330"/>
    <lineage>
        <taxon>Eukaryota</taxon>
        <taxon>Metazoa</taxon>
        <taxon>Ecdysozoa</taxon>
        <taxon>Arthropoda</taxon>
        <taxon>Chelicerata</taxon>
        <taxon>Arachnida</taxon>
        <taxon>Araneae</taxon>
        <taxon>Mesothelae</taxon>
        <taxon>Liphistiidae</taxon>
        <taxon>Liphistius</taxon>
    </lineage>
</organism>
<dbReference type="InterPro" id="IPR013140">
    <property type="entry name" value="Huwentoxin_CS1"/>
</dbReference>
<dbReference type="InterPro" id="IPR011696">
    <property type="entry name" value="Huwentoxin-1"/>
</dbReference>
<dbReference type="SUPFAM" id="SSF57059">
    <property type="entry name" value="omega toxin-like"/>
    <property type="match status" value="1"/>
</dbReference>
<dbReference type="PROSITE" id="PS60021">
    <property type="entry name" value="HWTX_1"/>
    <property type="match status" value="1"/>
</dbReference>
<name>A0A4Q8K302_9ARAC</name>
<feature type="signal peptide" evidence="4">
    <location>
        <begin position="1"/>
        <end position="21"/>
    </location>
</feature>
<evidence type="ECO:0000256" key="1">
    <source>
        <dbReference type="ARBA" id="ARBA00004613"/>
    </source>
</evidence>
<dbReference type="EMBL" id="HAHM01000107">
    <property type="protein sequence ID" value="SNX33888.1"/>
    <property type="molecule type" value="Transcribed_RNA"/>
</dbReference>
<dbReference type="GO" id="GO:0005576">
    <property type="term" value="C:extracellular region"/>
    <property type="evidence" value="ECO:0007669"/>
    <property type="project" value="UniProtKB-SubCell"/>
</dbReference>
<protein>
    <submittedName>
        <fullName evidence="5">Omega-Liphistoxin-Lth2a_1</fullName>
    </submittedName>
</protein>
<dbReference type="GO" id="GO:0008200">
    <property type="term" value="F:ion channel inhibitor activity"/>
    <property type="evidence" value="ECO:0007669"/>
    <property type="project" value="InterPro"/>
</dbReference>
<keyword evidence="4" id="KW-0732">Signal</keyword>
<evidence type="ECO:0000256" key="4">
    <source>
        <dbReference type="SAM" id="SignalP"/>
    </source>
</evidence>
<evidence type="ECO:0000313" key="5">
    <source>
        <dbReference type="EMBL" id="SNX33888.1"/>
    </source>
</evidence>
<dbReference type="AlphaFoldDB" id="A0A4Q8K302"/>
<accession>A0A4Q8K302</accession>